<accession>G8ZK51</accession>
<evidence type="ECO:0000313" key="1">
    <source>
        <dbReference type="EMBL" id="CCE71158.1"/>
    </source>
</evidence>
<dbReference type="Proteomes" id="UP000009139">
    <property type="component" value="Chromosome"/>
</dbReference>
<evidence type="ECO:0000313" key="2">
    <source>
        <dbReference type="Proteomes" id="UP000009139"/>
    </source>
</evidence>
<proteinExistence type="predicted"/>
<comment type="miscellaneous">
    <text evidence="1">The sequence shown here is derived from an EMBL/GenBank/DDBJ third party annotation (TPA) entry.</text>
</comment>
<protein>
    <recommendedName>
        <fullName evidence="3">UspA domain-containing protein</fullName>
    </recommendedName>
</protein>
<reference evidence="1 2" key="1">
    <citation type="journal article" date="2012" name="Curr. Microbiol.">
        <title>Re-annotation of two hyperthermophilic archaea Pyrococcus abyssi GE5 and Pyrococcus furiosus DSM 3638.</title>
        <authorList>
            <person name="Gao J."/>
            <person name="Wang J."/>
        </authorList>
    </citation>
    <scope>GENOME REANNOTATION</scope>
    <source>
        <strain evidence="2">GE5 / Orsay</strain>
    </source>
</reference>
<organism evidence="1 2">
    <name type="scientific">Pyrococcus abyssi (strain GE5 / Orsay)</name>
    <dbReference type="NCBI Taxonomy" id="272844"/>
    <lineage>
        <taxon>Archaea</taxon>
        <taxon>Methanobacteriati</taxon>
        <taxon>Methanobacteriota</taxon>
        <taxon>Thermococci</taxon>
        <taxon>Thermococcales</taxon>
        <taxon>Thermococcaceae</taxon>
        <taxon>Pyrococcus</taxon>
    </lineage>
</organism>
<name>G8ZK51_PYRAB</name>
<dbReference type="EMBL" id="HE613800">
    <property type="protein sequence ID" value="CCE71158.1"/>
    <property type="molecule type" value="Genomic_DNA"/>
</dbReference>
<gene>
    <name evidence="1" type="ordered locus">PAB3419a.1n</name>
</gene>
<evidence type="ECO:0008006" key="3">
    <source>
        <dbReference type="Google" id="ProtNLM"/>
    </source>
</evidence>
<sequence>MIEKLNGDHSISSLIKTGNKATIIEKESEKHDVLVISRHYGTSSTKTHQVSPVVFRIMQNVEKPVIIY</sequence>
<dbReference type="AlphaFoldDB" id="G8ZK51"/>